<evidence type="ECO:0000256" key="1">
    <source>
        <dbReference type="SAM" id="Phobius"/>
    </source>
</evidence>
<evidence type="ECO:0000313" key="3">
    <source>
        <dbReference type="Proteomes" id="UP000034508"/>
    </source>
</evidence>
<dbReference type="Proteomes" id="UP000034508">
    <property type="component" value="Unassembled WGS sequence"/>
</dbReference>
<dbReference type="AlphaFoldDB" id="A0A0G0I224"/>
<sequence>MKNPGLAAILSFFWTGLGQIYNGQIGKGIVFIVVQWVNALLMFVVIGFITFPIVWIWGMIDAYKTAETYNLNDFNHRG</sequence>
<protein>
    <submittedName>
        <fullName evidence="2">TM2 domain protein</fullName>
    </submittedName>
</protein>
<evidence type="ECO:0000313" key="2">
    <source>
        <dbReference type="EMBL" id="KKQ18324.1"/>
    </source>
</evidence>
<keyword evidence="1" id="KW-0472">Membrane</keyword>
<keyword evidence="1" id="KW-1133">Transmembrane helix</keyword>
<dbReference type="PATRIC" id="fig|1618331.3.peg.467"/>
<name>A0A0G0I224_9BACT</name>
<dbReference type="EMBL" id="LBSM01000006">
    <property type="protein sequence ID" value="KKQ18324.1"/>
    <property type="molecule type" value="Genomic_DNA"/>
</dbReference>
<accession>A0A0G0I224</accession>
<organism evidence="2 3">
    <name type="scientific">Berkelbacteria bacterium GW2011_GWA1_36_9</name>
    <dbReference type="NCBI Taxonomy" id="1618331"/>
    <lineage>
        <taxon>Bacteria</taxon>
        <taxon>Candidatus Berkelbacteria</taxon>
    </lineage>
</organism>
<proteinExistence type="predicted"/>
<keyword evidence="1" id="KW-0812">Transmembrane</keyword>
<comment type="caution">
    <text evidence="2">The sequence shown here is derived from an EMBL/GenBank/DDBJ whole genome shotgun (WGS) entry which is preliminary data.</text>
</comment>
<feature type="transmembrane region" description="Helical" evidence="1">
    <location>
        <begin position="28"/>
        <end position="57"/>
    </location>
</feature>
<reference evidence="2 3" key="1">
    <citation type="journal article" date="2015" name="Nature">
        <title>rRNA introns, odd ribosomes, and small enigmatic genomes across a large radiation of phyla.</title>
        <authorList>
            <person name="Brown C.T."/>
            <person name="Hug L.A."/>
            <person name="Thomas B.C."/>
            <person name="Sharon I."/>
            <person name="Castelle C.J."/>
            <person name="Singh A."/>
            <person name="Wilkins M.J."/>
            <person name="Williams K.H."/>
            <person name="Banfield J.F."/>
        </authorList>
    </citation>
    <scope>NUCLEOTIDE SEQUENCE [LARGE SCALE GENOMIC DNA]</scope>
</reference>
<gene>
    <name evidence="2" type="ORF">US31_C0006G0055</name>
</gene>